<dbReference type="Proteomes" id="UP000605427">
    <property type="component" value="Unassembled WGS sequence"/>
</dbReference>
<proteinExistence type="predicted"/>
<evidence type="ECO:0000313" key="3">
    <source>
        <dbReference type="Proteomes" id="UP000605427"/>
    </source>
</evidence>
<feature type="domain" description="NADP-dependent oxidoreductase" evidence="1">
    <location>
        <begin position="17"/>
        <end position="316"/>
    </location>
</feature>
<keyword evidence="3" id="KW-1185">Reference proteome</keyword>
<dbReference type="Gene3D" id="3.20.20.100">
    <property type="entry name" value="NADP-dependent oxidoreductase domain"/>
    <property type="match status" value="1"/>
</dbReference>
<dbReference type="InterPro" id="IPR036812">
    <property type="entry name" value="NAD(P)_OxRdtase_dom_sf"/>
</dbReference>
<evidence type="ECO:0000313" key="2">
    <source>
        <dbReference type="EMBL" id="GGH82524.1"/>
    </source>
</evidence>
<dbReference type="RefSeq" id="WP_216673965.1">
    <property type="nucleotide sequence ID" value="NZ_BMDD01000004.1"/>
</dbReference>
<organism evidence="2 3">
    <name type="scientific">Saccharibacillus endophyticus</name>
    <dbReference type="NCBI Taxonomy" id="2060666"/>
    <lineage>
        <taxon>Bacteria</taxon>
        <taxon>Bacillati</taxon>
        <taxon>Bacillota</taxon>
        <taxon>Bacilli</taxon>
        <taxon>Bacillales</taxon>
        <taxon>Paenibacillaceae</taxon>
        <taxon>Saccharibacillus</taxon>
    </lineage>
</organism>
<accession>A0ABQ1ZYH0</accession>
<reference evidence="3" key="1">
    <citation type="journal article" date="2019" name="Int. J. Syst. Evol. Microbiol.">
        <title>The Global Catalogue of Microorganisms (GCM) 10K type strain sequencing project: providing services to taxonomists for standard genome sequencing and annotation.</title>
        <authorList>
            <consortium name="The Broad Institute Genomics Platform"/>
            <consortium name="The Broad Institute Genome Sequencing Center for Infectious Disease"/>
            <person name="Wu L."/>
            <person name="Ma J."/>
        </authorList>
    </citation>
    <scope>NUCLEOTIDE SEQUENCE [LARGE SCALE GENOMIC DNA]</scope>
    <source>
        <strain evidence="3">CCM 8702</strain>
    </source>
</reference>
<name>A0ABQ1ZYH0_9BACL</name>
<dbReference type="InterPro" id="IPR023210">
    <property type="entry name" value="NADP_OxRdtase_dom"/>
</dbReference>
<evidence type="ECO:0000259" key="1">
    <source>
        <dbReference type="Pfam" id="PF00248"/>
    </source>
</evidence>
<gene>
    <name evidence="2" type="ORF">GCM10007362_33970</name>
</gene>
<sequence length="324" mass="36237">MGMNYRTLGKTGLQVSEIGYGAWGIGNSGWRGAEDEESLKALHRSIDLGLNFIDTALGYGDGHSERLVGQVVRDRAETVYVASKIPPKNGQWPARAGVPSSETFTAEHVISSTETSLRNLGLETLDVQQFHVWSDEWAAQGDWLDGVQKLKEQGKIRHFGVSINDYQPANAIKLIESGVVDTVQVIYNIFEQTPEDELFPACLEHNVGVIVRVALDEGGLTGSISPDTEFAEDDFRSRYFRDDRKREVYERVQKITQDLGIGSDQIAETALRYVLSHPAVSTVIPGMRSIRNVERNMRIGDGKGLAKEQVEKLKNHRWARNFYE</sequence>
<dbReference type="PANTHER" id="PTHR43312:SF1">
    <property type="entry name" value="NADP-DEPENDENT OXIDOREDUCTASE DOMAIN-CONTAINING PROTEIN"/>
    <property type="match status" value="1"/>
</dbReference>
<dbReference type="Pfam" id="PF00248">
    <property type="entry name" value="Aldo_ket_red"/>
    <property type="match status" value="1"/>
</dbReference>
<protein>
    <recommendedName>
        <fullName evidence="1">NADP-dependent oxidoreductase domain-containing protein</fullName>
    </recommendedName>
</protein>
<dbReference type="InterPro" id="IPR053135">
    <property type="entry name" value="AKR2_Oxidoreductase"/>
</dbReference>
<comment type="caution">
    <text evidence="2">The sequence shown here is derived from an EMBL/GenBank/DDBJ whole genome shotgun (WGS) entry which is preliminary data.</text>
</comment>
<dbReference type="EMBL" id="BMDD01000004">
    <property type="protein sequence ID" value="GGH82524.1"/>
    <property type="molecule type" value="Genomic_DNA"/>
</dbReference>
<dbReference type="PANTHER" id="PTHR43312">
    <property type="entry name" value="D-THREO-ALDOSE 1-DEHYDROGENASE"/>
    <property type="match status" value="1"/>
</dbReference>
<dbReference type="CDD" id="cd19086">
    <property type="entry name" value="AKR_AKR11C1"/>
    <property type="match status" value="1"/>
</dbReference>
<dbReference type="SUPFAM" id="SSF51430">
    <property type="entry name" value="NAD(P)-linked oxidoreductase"/>
    <property type="match status" value="1"/>
</dbReference>